<dbReference type="GO" id="GO:0008237">
    <property type="term" value="F:metallopeptidase activity"/>
    <property type="evidence" value="ECO:0007669"/>
    <property type="project" value="UniProtKB-KW"/>
</dbReference>
<feature type="transmembrane region" description="Helical" evidence="1">
    <location>
        <begin position="12"/>
        <end position="33"/>
    </location>
</feature>
<gene>
    <name evidence="3" type="ORF">IAB59_02845</name>
</gene>
<dbReference type="PANTHER" id="PTHR36435:SF1">
    <property type="entry name" value="CAAX AMINO TERMINAL PROTEASE FAMILY PROTEIN"/>
    <property type="match status" value="1"/>
</dbReference>
<dbReference type="PANTHER" id="PTHR36435">
    <property type="entry name" value="SLR1288 PROTEIN"/>
    <property type="match status" value="1"/>
</dbReference>
<keyword evidence="3" id="KW-0378">Hydrolase</keyword>
<feature type="transmembrane region" description="Helical" evidence="1">
    <location>
        <begin position="182"/>
        <end position="200"/>
    </location>
</feature>
<accession>A0A9D1GAU1</accession>
<organism evidence="3 4">
    <name type="scientific">Candidatus Onthousia faecipullorum</name>
    <dbReference type="NCBI Taxonomy" id="2840887"/>
    <lineage>
        <taxon>Bacteria</taxon>
        <taxon>Bacillati</taxon>
        <taxon>Bacillota</taxon>
        <taxon>Bacilli</taxon>
        <taxon>Candidatus Onthousia</taxon>
    </lineage>
</organism>
<evidence type="ECO:0000313" key="3">
    <source>
        <dbReference type="EMBL" id="HIT37403.1"/>
    </source>
</evidence>
<name>A0A9D1GAU1_9FIRM</name>
<evidence type="ECO:0000313" key="4">
    <source>
        <dbReference type="Proteomes" id="UP000886833"/>
    </source>
</evidence>
<proteinExistence type="predicted"/>
<dbReference type="Proteomes" id="UP000886833">
    <property type="component" value="Unassembled WGS sequence"/>
</dbReference>
<feature type="domain" description="CAAX prenyl protease 2/Lysostaphin resistance protein A-like" evidence="2">
    <location>
        <begin position="126"/>
        <end position="217"/>
    </location>
</feature>
<dbReference type="Pfam" id="PF02517">
    <property type="entry name" value="Rce1-like"/>
    <property type="match status" value="1"/>
</dbReference>
<feature type="transmembrane region" description="Helical" evidence="1">
    <location>
        <begin position="128"/>
        <end position="146"/>
    </location>
</feature>
<comment type="caution">
    <text evidence="3">The sequence shown here is derived from an EMBL/GenBank/DDBJ whole genome shotgun (WGS) entry which is preliminary data.</text>
</comment>
<feature type="transmembrane region" description="Helical" evidence="1">
    <location>
        <begin position="86"/>
        <end position="108"/>
    </location>
</feature>
<keyword evidence="3" id="KW-0645">Protease</keyword>
<reference evidence="3" key="2">
    <citation type="journal article" date="2021" name="PeerJ">
        <title>Extensive microbial diversity within the chicken gut microbiome revealed by metagenomics and culture.</title>
        <authorList>
            <person name="Gilroy R."/>
            <person name="Ravi A."/>
            <person name="Getino M."/>
            <person name="Pursley I."/>
            <person name="Horton D.L."/>
            <person name="Alikhan N.F."/>
            <person name="Baker D."/>
            <person name="Gharbi K."/>
            <person name="Hall N."/>
            <person name="Watson M."/>
            <person name="Adriaenssens E.M."/>
            <person name="Foster-Nyarko E."/>
            <person name="Jarju S."/>
            <person name="Secka A."/>
            <person name="Antonio M."/>
            <person name="Oren A."/>
            <person name="Chaudhuri R.R."/>
            <person name="La Ragione R."/>
            <person name="Hildebrand F."/>
            <person name="Pallen M.J."/>
        </authorList>
    </citation>
    <scope>NUCLEOTIDE SEQUENCE</scope>
    <source>
        <strain evidence="3">CHK195-26880</strain>
    </source>
</reference>
<keyword evidence="1" id="KW-1133">Transmembrane helix</keyword>
<keyword evidence="3" id="KW-0482">Metalloprotease</keyword>
<keyword evidence="1" id="KW-0812">Transmembrane</keyword>
<dbReference type="EMBL" id="DVKQ01000034">
    <property type="protein sequence ID" value="HIT37403.1"/>
    <property type="molecule type" value="Genomic_DNA"/>
</dbReference>
<feature type="transmembrane region" description="Helical" evidence="1">
    <location>
        <begin position="158"/>
        <end position="176"/>
    </location>
</feature>
<reference evidence="3" key="1">
    <citation type="submission" date="2020-10" db="EMBL/GenBank/DDBJ databases">
        <authorList>
            <person name="Gilroy R."/>
        </authorList>
    </citation>
    <scope>NUCLEOTIDE SEQUENCE</scope>
    <source>
        <strain evidence="3">CHK195-26880</strain>
    </source>
</reference>
<dbReference type="GO" id="GO:0080120">
    <property type="term" value="P:CAAX-box protein maturation"/>
    <property type="evidence" value="ECO:0007669"/>
    <property type="project" value="UniProtKB-ARBA"/>
</dbReference>
<dbReference type="InterPro" id="IPR003675">
    <property type="entry name" value="Rce1/LyrA-like_dom"/>
</dbReference>
<feature type="transmembrane region" description="Helical" evidence="1">
    <location>
        <begin position="45"/>
        <end position="65"/>
    </location>
</feature>
<dbReference type="AlphaFoldDB" id="A0A9D1GAU1"/>
<evidence type="ECO:0000256" key="1">
    <source>
        <dbReference type="SAM" id="Phobius"/>
    </source>
</evidence>
<sequence length="226" mass="25709">MSRKRILEICKGLLTFLIFYFSSYLQIIPITLFNIDINNYTESELALVNTFVDIILVLVLVILYFKDLKQEFKTFMKNRKLNMDTAFKYWFIGLIIMCVSNIAISFITSLNTSSNEQAVQGLVSATPYLMLFTAGILAPIAEELTFRKGVSMIFKNKWVYATASGLIFGLLHVIGSGNILEYLYVIPYGSLGFFFALTYYDTKSIYPSIIMHAIHNSALILLSIFV</sequence>
<protein>
    <submittedName>
        <fullName evidence="3">CPBP family intramembrane metalloprotease</fullName>
    </submittedName>
</protein>
<dbReference type="GO" id="GO:0004175">
    <property type="term" value="F:endopeptidase activity"/>
    <property type="evidence" value="ECO:0007669"/>
    <property type="project" value="UniProtKB-ARBA"/>
</dbReference>
<keyword evidence="1" id="KW-0472">Membrane</keyword>
<dbReference type="InterPro" id="IPR052710">
    <property type="entry name" value="CAAX_protease"/>
</dbReference>
<evidence type="ECO:0000259" key="2">
    <source>
        <dbReference type="Pfam" id="PF02517"/>
    </source>
</evidence>